<dbReference type="InterPro" id="IPR041677">
    <property type="entry name" value="DNA2/NAM7_AAA_11"/>
</dbReference>
<gene>
    <name evidence="3" type="ORF">CONPUDRAFT_50903</name>
</gene>
<dbReference type="InterPro" id="IPR047187">
    <property type="entry name" value="SF1_C_Upf1"/>
</dbReference>
<evidence type="ECO:0000313" key="3">
    <source>
        <dbReference type="EMBL" id="EIW84346.1"/>
    </source>
</evidence>
<accession>A0A5M3MZ91</accession>
<dbReference type="InterPro" id="IPR027417">
    <property type="entry name" value="P-loop_NTPase"/>
</dbReference>
<feature type="domain" description="DNA2/NAM7 helicase-like C-terminal" evidence="2">
    <location>
        <begin position="182"/>
        <end position="284"/>
    </location>
</feature>
<dbReference type="OrthoDB" id="6513042at2759"/>
<dbReference type="SUPFAM" id="SSF52540">
    <property type="entry name" value="P-loop containing nucleoside triphosphate hydrolases"/>
    <property type="match status" value="1"/>
</dbReference>
<dbReference type="AlphaFoldDB" id="A0A5M3MZ91"/>
<sequence>MGVTHKSESASRTLWIASQSNVAVKNIAEKLIKLGFKQFKLLVSKDFHYDWHEHLYEKIEDHVIRSDRFSDDLDMISGSLGGVRVILCTLSMFANDRLGAFMRMVPVQTIIFDEASQIEVGDYLPVLHRCQRTLEKLVFIGDDKQPCFFVNVRGHEVAMGRSWVVRSFASIFRTDTRRSLTIRCQNEEEVATVVRLARFFDSKGQSYRVITPYDAQRSLIEKALENAGLSWENKCFNVDAFQGNEDNHIIVSLVRTERIGFLKNVRRTNVMLTRCKRSMVICTDRAFMSGAAQNTLPGKLAQRLGPGNWLHESDILNGHMGALASVIN</sequence>
<evidence type="ECO:0000313" key="4">
    <source>
        <dbReference type="Proteomes" id="UP000053558"/>
    </source>
</evidence>
<evidence type="ECO:0000259" key="2">
    <source>
        <dbReference type="Pfam" id="PF13087"/>
    </source>
</evidence>
<protein>
    <submittedName>
        <fullName evidence="3">Uncharacterized protein</fullName>
    </submittedName>
</protein>
<dbReference type="RefSeq" id="XP_007765327.1">
    <property type="nucleotide sequence ID" value="XM_007767137.1"/>
</dbReference>
<keyword evidence="4" id="KW-1185">Reference proteome</keyword>
<dbReference type="OMA" id="WINAEEC"/>
<dbReference type="InterPro" id="IPR041679">
    <property type="entry name" value="DNA2/NAM7-like_C"/>
</dbReference>
<dbReference type="Gene3D" id="3.40.50.300">
    <property type="entry name" value="P-loop containing nucleotide triphosphate hydrolases"/>
    <property type="match status" value="1"/>
</dbReference>
<organism evidence="3 4">
    <name type="scientific">Coniophora puteana (strain RWD-64-598)</name>
    <name type="common">Brown rot fungus</name>
    <dbReference type="NCBI Taxonomy" id="741705"/>
    <lineage>
        <taxon>Eukaryota</taxon>
        <taxon>Fungi</taxon>
        <taxon>Dikarya</taxon>
        <taxon>Basidiomycota</taxon>
        <taxon>Agaricomycotina</taxon>
        <taxon>Agaricomycetes</taxon>
        <taxon>Agaricomycetidae</taxon>
        <taxon>Boletales</taxon>
        <taxon>Coniophorineae</taxon>
        <taxon>Coniophoraceae</taxon>
        <taxon>Coniophora</taxon>
    </lineage>
</organism>
<dbReference type="Pfam" id="PF13086">
    <property type="entry name" value="AAA_11"/>
    <property type="match status" value="1"/>
</dbReference>
<reference evidence="4" key="1">
    <citation type="journal article" date="2012" name="Science">
        <title>The Paleozoic origin of enzymatic lignin decomposition reconstructed from 31 fungal genomes.</title>
        <authorList>
            <person name="Floudas D."/>
            <person name="Binder M."/>
            <person name="Riley R."/>
            <person name="Barry K."/>
            <person name="Blanchette R.A."/>
            <person name="Henrissat B."/>
            <person name="Martinez A.T."/>
            <person name="Otillar R."/>
            <person name="Spatafora J.W."/>
            <person name="Yadav J.S."/>
            <person name="Aerts A."/>
            <person name="Benoit I."/>
            <person name="Boyd A."/>
            <person name="Carlson A."/>
            <person name="Copeland A."/>
            <person name="Coutinho P.M."/>
            <person name="de Vries R.P."/>
            <person name="Ferreira P."/>
            <person name="Findley K."/>
            <person name="Foster B."/>
            <person name="Gaskell J."/>
            <person name="Glotzer D."/>
            <person name="Gorecki P."/>
            <person name="Heitman J."/>
            <person name="Hesse C."/>
            <person name="Hori C."/>
            <person name="Igarashi K."/>
            <person name="Jurgens J.A."/>
            <person name="Kallen N."/>
            <person name="Kersten P."/>
            <person name="Kohler A."/>
            <person name="Kuees U."/>
            <person name="Kumar T.K.A."/>
            <person name="Kuo A."/>
            <person name="LaButti K."/>
            <person name="Larrondo L.F."/>
            <person name="Lindquist E."/>
            <person name="Ling A."/>
            <person name="Lombard V."/>
            <person name="Lucas S."/>
            <person name="Lundell T."/>
            <person name="Martin R."/>
            <person name="McLaughlin D.J."/>
            <person name="Morgenstern I."/>
            <person name="Morin E."/>
            <person name="Murat C."/>
            <person name="Nagy L.G."/>
            <person name="Nolan M."/>
            <person name="Ohm R.A."/>
            <person name="Patyshakuliyeva A."/>
            <person name="Rokas A."/>
            <person name="Ruiz-Duenas F.J."/>
            <person name="Sabat G."/>
            <person name="Salamov A."/>
            <person name="Samejima M."/>
            <person name="Schmutz J."/>
            <person name="Slot J.C."/>
            <person name="St John F."/>
            <person name="Stenlid J."/>
            <person name="Sun H."/>
            <person name="Sun S."/>
            <person name="Syed K."/>
            <person name="Tsang A."/>
            <person name="Wiebenga A."/>
            <person name="Young D."/>
            <person name="Pisabarro A."/>
            <person name="Eastwood D.C."/>
            <person name="Martin F."/>
            <person name="Cullen D."/>
            <person name="Grigoriev I.V."/>
            <person name="Hibbett D.S."/>
        </authorList>
    </citation>
    <scope>NUCLEOTIDE SEQUENCE [LARGE SCALE GENOMIC DNA]</scope>
    <source>
        <strain evidence="4">RWD-64-598 SS2</strain>
    </source>
</reference>
<dbReference type="CDD" id="cd18808">
    <property type="entry name" value="SF1_C_Upf1"/>
    <property type="match status" value="1"/>
</dbReference>
<proteinExistence type="predicted"/>
<name>A0A5M3MZ91_CONPW</name>
<dbReference type="InterPro" id="IPR045055">
    <property type="entry name" value="DNA2/NAM7-like"/>
</dbReference>
<dbReference type="EMBL" id="JH711575">
    <property type="protein sequence ID" value="EIW84346.1"/>
    <property type="molecule type" value="Genomic_DNA"/>
</dbReference>
<comment type="caution">
    <text evidence="3">The sequence shown here is derived from an EMBL/GenBank/DDBJ whole genome shotgun (WGS) entry which is preliminary data.</text>
</comment>
<dbReference type="Pfam" id="PF13087">
    <property type="entry name" value="AAA_12"/>
    <property type="match status" value="1"/>
</dbReference>
<dbReference type="PANTHER" id="PTHR10887">
    <property type="entry name" value="DNA2/NAM7 HELICASE FAMILY"/>
    <property type="match status" value="1"/>
</dbReference>
<feature type="domain" description="DNA2/NAM7 helicase helicase" evidence="1">
    <location>
        <begin position="79"/>
        <end position="145"/>
    </location>
</feature>
<dbReference type="PANTHER" id="PTHR10887:SF495">
    <property type="entry name" value="HELICASE SENATAXIN ISOFORM X1-RELATED"/>
    <property type="match status" value="1"/>
</dbReference>
<dbReference type="KEGG" id="cput:CONPUDRAFT_50903"/>
<dbReference type="GeneID" id="19207422"/>
<dbReference type="GO" id="GO:0004386">
    <property type="term" value="F:helicase activity"/>
    <property type="evidence" value="ECO:0007669"/>
    <property type="project" value="InterPro"/>
</dbReference>
<dbReference type="Proteomes" id="UP000053558">
    <property type="component" value="Unassembled WGS sequence"/>
</dbReference>
<evidence type="ECO:0000259" key="1">
    <source>
        <dbReference type="Pfam" id="PF13086"/>
    </source>
</evidence>